<evidence type="ECO:0000259" key="5">
    <source>
        <dbReference type="PROSITE" id="PS50931"/>
    </source>
</evidence>
<dbReference type="EMBL" id="CP026520">
    <property type="protein sequence ID" value="QAV16233.1"/>
    <property type="molecule type" value="Genomic_DNA"/>
</dbReference>
<dbReference type="PRINTS" id="PR00039">
    <property type="entry name" value="HTHLYSR"/>
</dbReference>
<dbReference type="InterPro" id="IPR000847">
    <property type="entry name" value="LysR_HTH_N"/>
</dbReference>
<dbReference type="GeneID" id="95373269"/>
<reference evidence="6 9" key="2">
    <citation type="submission" date="2022-05" db="EMBL/GenBank/DDBJ databases">
        <title>Genome Sequencing of Bee-Associated Microbes.</title>
        <authorList>
            <person name="Dunlap C."/>
        </authorList>
    </citation>
    <scope>NUCLEOTIDE SEQUENCE [LARGE SCALE GENOMIC DNA]</scope>
    <source>
        <strain evidence="6 9">NRRL B-23120</strain>
    </source>
</reference>
<evidence type="ECO:0000313" key="8">
    <source>
        <dbReference type="Proteomes" id="UP000288943"/>
    </source>
</evidence>
<gene>
    <name evidence="6" type="ORF">M5X16_23335</name>
    <name evidence="7" type="ORF">PC41400_00370</name>
</gene>
<evidence type="ECO:0000313" key="6">
    <source>
        <dbReference type="EMBL" id="MCY9598692.1"/>
    </source>
</evidence>
<reference evidence="7 8" key="1">
    <citation type="submission" date="2018-01" db="EMBL/GenBank/DDBJ databases">
        <title>The whole genome sequencing and assembly of Paenibacillus chitinolyticus KCCM 41400 strain.</title>
        <authorList>
            <person name="Kim J.-Y."/>
            <person name="Park M.-K."/>
            <person name="Lee Y.-J."/>
            <person name="Yi H."/>
            <person name="Bahn Y.-S."/>
            <person name="Kim J.F."/>
            <person name="Lee D.-W."/>
        </authorList>
    </citation>
    <scope>NUCLEOTIDE SEQUENCE [LARGE SCALE GENOMIC DNA]</scope>
    <source>
        <strain evidence="7 8">KCCM 41400</strain>
    </source>
</reference>
<dbReference type="EMBL" id="JAMDMJ010000034">
    <property type="protein sequence ID" value="MCY9598692.1"/>
    <property type="molecule type" value="Genomic_DNA"/>
</dbReference>
<dbReference type="SUPFAM" id="SSF46785">
    <property type="entry name" value="Winged helix' DNA-binding domain"/>
    <property type="match status" value="1"/>
</dbReference>
<dbReference type="Proteomes" id="UP001527202">
    <property type="component" value="Unassembled WGS sequence"/>
</dbReference>
<dbReference type="PANTHER" id="PTHR30126">
    <property type="entry name" value="HTH-TYPE TRANSCRIPTIONAL REGULATOR"/>
    <property type="match status" value="1"/>
</dbReference>
<evidence type="ECO:0000313" key="9">
    <source>
        <dbReference type="Proteomes" id="UP001527202"/>
    </source>
</evidence>
<evidence type="ECO:0000256" key="1">
    <source>
        <dbReference type="ARBA" id="ARBA00009437"/>
    </source>
</evidence>
<evidence type="ECO:0000256" key="4">
    <source>
        <dbReference type="ARBA" id="ARBA00023163"/>
    </source>
</evidence>
<dbReference type="FunFam" id="1.10.10.10:FF:000001">
    <property type="entry name" value="LysR family transcriptional regulator"/>
    <property type="match status" value="1"/>
</dbReference>
<proteinExistence type="inferred from homology"/>
<accession>A0A410WPF7</accession>
<dbReference type="Proteomes" id="UP000288943">
    <property type="component" value="Chromosome"/>
</dbReference>
<dbReference type="KEGG" id="pchi:PC41400_00370"/>
<dbReference type="Pfam" id="PF03466">
    <property type="entry name" value="LysR_substrate"/>
    <property type="match status" value="1"/>
</dbReference>
<dbReference type="Gene3D" id="3.40.190.10">
    <property type="entry name" value="Periplasmic binding protein-like II"/>
    <property type="match status" value="2"/>
</dbReference>
<dbReference type="GO" id="GO:0003700">
    <property type="term" value="F:DNA-binding transcription factor activity"/>
    <property type="evidence" value="ECO:0007669"/>
    <property type="project" value="InterPro"/>
</dbReference>
<dbReference type="Gene3D" id="1.10.10.10">
    <property type="entry name" value="Winged helix-like DNA-binding domain superfamily/Winged helix DNA-binding domain"/>
    <property type="match status" value="1"/>
</dbReference>
<keyword evidence="3" id="KW-0238">DNA-binding</keyword>
<dbReference type="CDD" id="cd08420">
    <property type="entry name" value="PBP2_CysL_like"/>
    <property type="match status" value="1"/>
</dbReference>
<evidence type="ECO:0000313" key="7">
    <source>
        <dbReference type="EMBL" id="QAV16233.1"/>
    </source>
</evidence>
<evidence type="ECO:0000256" key="3">
    <source>
        <dbReference type="ARBA" id="ARBA00023125"/>
    </source>
</evidence>
<organism evidence="7 8">
    <name type="scientific">Paenibacillus chitinolyticus</name>
    <dbReference type="NCBI Taxonomy" id="79263"/>
    <lineage>
        <taxon>Bacteria</taxon>
        <taxon>Bacillati</taxon>
        <taxon>Bacillota</taxon>
        <taxon>Bacilli</taxon>
        <taxon>Bacillales</taxon>
        <taxon>Paenibacillaceae</taxon>
        <taxon>Paenibacillus</taxon>
    </lineage>
</organism>
<dbReference type="PROSITE" id="PS50931">
    <property type="entry name" value="HTH_LYSR"/>
    <property type="match status" value="1"/>
</dbReference>
<dbReference type="AlphaFoldDB" id="A0A410WPF7"/>
<dbReference type="PANTHER" id="PTHR30126:SF39">
    <property type="entry name" value="HTH-TYPE TRANSCRIPTIONAL REGULATOR CYSL"/>
    <property type="match status" value="1"/>
</dbReference>
<dbReference type="InterPro" id="IPR005119">
    <property type="entry name" value="LysR_subst-bd"/>
</dbReference>
<keyword evidence="9" id="KW-1185">Reference proteome</keyword>
<feature type="domain" description="HTH lysR-type" evidence="5">
    <location>
        <begin position="1"/>
        <end position="58"/>
    </location>
</feature>
<name>A0A410WPF7_9BACL</name>
<evidence type="ECO:0000256" key="2">
    <source>
        <dbReference type="ARBA" id="ARBA00023015"/>
    </source>
</evidence>
<dbReference type="InterPro" id="IPR036388">
    <property type="entry name" value="WH-like_DNA-bd_sf"/>
</dbReference>
<dbReference type="OrthoDB" id="9785745at2"/>
<keyword evidence="2" id="KW-0805">Transcription regulation</keyword>
<keyword evidence="4" id="KW-0804">Transcription</keyword>
<protein>
    <submittedName>
        <fullName evidence="7">LysR family transcriptional regulator</fullName>
    </submittedName>
    <submittedName>
        <fullName evidence="6">LysR substrate-binding domain-containing protein</fullName>
    </submittedName>
</protein>
<comment type="similarity">
    <text evidence="1">Belongs to the LysR transcriptional regulatory family.</text>
</comment>
<dbReference type="InterPro" id="IPR036390">
    <property type="entry name" value="WH_DNA-bd_sf"/>
</dbReference>
<dbReference type="GO" id="GO:0000976">
    <property type="term" value="F:transcription cis-regulatory region binding"/>
    <property type="evidence" value="ECO:0007669"/>
    <property type="project" value="TreeGrafter"/>
</dbReference>
<dbReference type="RefSeq" id="WP_042231267.1">
    <property type="nucleotide sequence ID" value="NZ_CP026520.1"/>
</dbReference>
<dbReference type="SUPFAM" id="SSF53850">
    <property type="entry name" value="Periplasmic binding protein-like II"/>
    <property type="match status" value="1"/>
</dbReference>
<sequence>MIVDHLRVFAAVAEQRHFSRAAEALNISQPGVSQHIRNLEQEFGAKLMIRSPKQVKLTEAGELLYARAKRILRLYEEARQEIDALQHVVTGSLKIGASFTIGEYILPRLLADYAKHYPKVDIQSTIANTVEVVQGVRRDHFHIGLIEGIADAPDVEIEPFMEDEMILIAPRDHPLTRELFKLQALQNQTWVWREPGSGTRAYSDRLIAEWQLNVKRSFMFSSSQSVKEAVSAGLGIALLSRWIVRKELESGEIVHLGAGGRRLTRTLTMVRRTAGENSKALEVFVQKVRGAHEAMQVPGPTPS</sequence>
<dbReference type="Pfam" id="PF00126">
    <property type="entry name" value="HTH_1"/>
    <property type="match status" value="1"/>
</dbReference>